<dbReference type="GO" id="GO:0046475">
    <property type="term" value="P:glycerophospholipid catabolic process"/>
    <property type="evidence" value="ECO:0007669"/>
    <property type="project" value="TreeGrafter"/>
</dbReference>
<dbReference type="GO" id="GO:0008081">
    <property type="term" value="F:phosphoric diester hydrolase activity"/>
    <property type="evidence" value="ECO:0007669"/>
    <property type="project" value="InterPro"/>
</dbReference>
<dbReference type="GO" id="GO:0005737">
    <property type="term" value="C:cytoplasm"/>
    <property type="evidence" value="ECO:0007669"/>
    <property type="project" value="UniProtKB-ARBA"/>
</dbReference>
<dbReference type="Proteomes" id="UP000320333">
    <property type="component" value="Unassembled WGS sequence"/>
</dbReference>
<keyword evidence="5" id="KW-1133">Transmembrane helix</keyword>
<evidence type="ECO:0000256" key="3">
    <source>
        <dbReference type="ARBA" id="ARBA00022692"/>
    </source>
</evidence>
<sequence length="232" mass="26232">MSHRGGSLEAIENTLTAFRKSSQLDTPLILEMDLCMTKDGSLVVFHDNDMGRLCGPEWKGSHIKHLTLSQLPALVVPKPLVGKLDLSDKDCTRIPLFEDVLREFPQFPMQIDVKDGSEEMIIKVGSLIRQHNRSHLTVWGSFKRQQSNWESCLIVPNLDWVLRKSWFRALNELGIQVIVWGSKQDVADGPGGGINTVEGFERIRKSGANGICSDRPTLLKDWLRQNKMTRVE</sequence>
<dbReference type="Gene3D" id="3.20.20.190">
    <property type="entry name" value="Phosphatidylinositol (PI) phosphodiesterase"/>
    <property type="match status" value="1"/>
</dbReference>
<comment type="subcellular location">
    <subcellularLocation>
        <location evidence="1">Membrane</location>
    </subcellularLocation>
</comment>
<protein>
    <recommendedName>
        <fullName evidence="8">GP-PDE domain-containing protein</fullName>
    </recommendedName>
</protein>
<name>A0A507EU85_9FUNG</name>
<organism evidence="9 10">
    <name type="scientific">Chytriomyces confervae</name>
    <dbReference type="NCBI Taxonomy" id="246404"/>
    <lineage>
        <taxon>Eukaryota</taxon>
        <taxon>Fungi</taxon>
        <taxon>Fungi incertae sedis</taxon>
        <taxon>Chytridiomycota</taxon>
        <taxon>Chytridiomycota incertae sedis</taxon>
        <taxon>Chytridiomycetes</taxon>
        <taxon>Chytridiales</taxon>
        <taxon>Chytriomycetaceae</taxon>
        <taxon>Chytriomyces</taxon>
    </lineage>
</organism>
<keyword evidence="10" id="KW-1185">Reference proteome</keyword>
<evidence type="ECO:0000256" key="1">
    <source>
        <dbReference type="ARBA" id="ARBA00004370"/>
    </source>
</evidence>
<dbReference type="PANTHER" id="PTHR42758">
    <property type="entry name" value="PHOSPHATIDYLGLYCEROL PHOSPHOLIPASE C"/>
    <property type="match status" value="1"/>
</dbReference>
<dbReference type="Pfam" id="PF03009">
    <property type="entry name" value="GDPD"/>
    <property type="match status" value="1"/>
</dbReference>
<evidence type="ECO:0000256" key="7">
    <source>
        <dbReference type="ARBA" id="ARBA00023136"/>
    </source>
</evidence>
<comment type="caution">
    <text evidence="9">The sequence shown here is derived from an EMBL/GenBank/DDBJ whole genome shotgun (WGS) entry which is preliminary data.</text>
</comment>
<evidence type="ECO:0000313" key="9">
    <source>
        <dbReference type="EMBL" id="TPX66758.1"/>
    </source>
</evidence>
<accession>A0A507EU85</accession>
<reference evidence="9 10" key="1">
    <citation type="journal article" date="2019" name="Sci. Rep.">
        <title>Comparative genomics of chytrid fungi reveal insights into the obligate biotrophic and pathogenic lifestyle of Synchytrium endobioticum.</title>
        <authorList>
            <person name="van de Vossenberg B.T.L.H."/>
            <person name="Warris S."/>
            <person name="Nguyen H.D.T."/>
            <person name="van Gent-Pelzer M.P.E."/>
            <person name="Joly D.L."/>
            <person name="van de Geest H.C."/>
            <person name="Bonants P.J.M."/>
            <person name="Smith D.S."/>
            <person name="Levesque C.A."/>
            <person name="van der Lee T.A.J."/>
        </authorList>
    </citation>
    <scope>NUCLEOTIDE SEQUENCE [LARGE SCALE GENOMIC DNA]</scope>
    <source>
        <strain evidence="9 10">CBS 675.73</strain>
    </source>
</reference>
<evidence type="ECO:0000256" key="4">
    <source>
        <dbReference type="ARBA" id="ARBA00022801"/>
    </source>
</evidence>
<evidence type="ECO:0000256" key="6">
    <source>
        <dbReference type="ARBA" id="ARBA00023098"/>
    </source>
</evidence>
<dbReference type="AlphaFoldDB" id="A0A507EU85"/>
<dbReference type="SUPFAM" id="SSF51695">
    <property type="entry name" value="PLC-like phosphodiesterases"/>
    <property type="match status" value="1"/>
</dbReference>
<dbReference type="STRING" id="246404.A0A507EU85"/>
<dbReference type="EMBL" id="QEAP01000428">
    <property type="protein sequence ID" value="TPX66758.1"/>
    <property type="molecule type" value="Genomic_DNA"/>
</dbReference>
<keyword evidence="4" id="KW-0378">Hydrolase</keyword>
<evidence type="ECO:0000259" key="8">
    <source>
        <dbReference type="PROSITE" id="PS51704"/>
    </source>
</evidence>
<feature type="domain" description="GP-PDE" evidence="8">
    <location>
        <begin position="1"/>
        <end position="232"/>
    </location>
</feature>
<proteinExistence type="inferred from homology"/>
<dbReference type="InterPro" id="IPR030395">
    <property type="entry name" value="GP_PDE_dom"/>
</dbReference>
<keyword evidence="6" id="KW-0443">Lipid metabolism</keyword>
<dbReference type="InterPro" id="IPR052271">
    <property type="entry name" value="GDPD-Related"/>
</dbReference>
<evidence type="ECO:0000256" key="2">
    <source>
        <dbReference type="ARBA" id="ARBA00007277"/>
    </source>
</evidence>
<dbReference type="InterPro" id="IPR017946">
    <property type="entry name" value="PLC-like_Pdiesterase_TIM-brl"/>
</dbReference>
<comment type="similarity">
    <text evidence="2">Belongs to the glycerophosphoryl diester phosphodiesterase family.</text>
</comment>
<evidence type="ECO:0000313" key="10">
    <source>
        <dbReference type="Proteomes" id="UP000320333"/>
    </source>
</evidence>
<keyword evidence="3" id="KW-0812">Transmembrane</keyword>
<dbReference type="PROSITE" id="PS51704">
    <property type="entry name" value="GP_PDE"/>
    <property type="match status" value="1"/>
</dbReference>
<evidence type="ECO:0000256" key="5">
    <source>
        <dbReference type="ARBA" id="ARBA00022989"/>
    </source>
</evidence>
<dbReference type="OrthoDB" id="1058301at2759"/>
<dbReference type="PANTHER" id="PTHR42758:SF2">
    <property type="entry name" value="PHOSPHATIDYLGLYCEROL PHOSPHOLIPASE C"/>
    <property type="match status" value="1"/>
</dbReference>
<gene>
    <name evidence="9" type="ORF">CcCBS67573_g07729</name>
</gene>
<keyword evidence="7" id="KW-0472">Membrane</keyword>
<dbReference type="GO" id="GO:0016020">
    <property type="term" value="C:membrane"/>
    <property type="evidence" value="ECO:0007669"/>
    <property type="project" value="UniProtKB-SubCell"/>
</dbReference>